<evidence type="ECO:0000256" key="1">
    <source>
        <dbReference type="SAM" id="MobiDB-lite"/>
    </source>
</evidence>
<dbReference type="Proteomes" id="UP000229498">
    <property type="component" value="Unassembled WGS sequence"/>
</dbReference>
<feature type="region of interest" description="Disordered" evidence="1">
    <location>
        <begin position="1"/>
        <end position="76"/>
    </location>
</feature>
<dbReference type="AlphaFoldDB" id="A0A2M9G7F6"/>
<evidence type="ECO:0000313" key="2">
    <source>
        <dbReference type="EMBL" id="PJK31658.1"/>
    </source>
</evidence>
<feature type="compositionally biased region" description="Basic residues" evidence="1">
    <location>
        <begin position="43"/>
        <end position="55"/>
    </location>
</feature>
<sequence>MVGRFAGRAGPAAGARTGPRGGGAGAYLAAYRGAGHGPDAPRPRRRAGGRTHPRDRRPGGTNPRDAAGRAPPGDGGGSAVTGLLQNLFGGAVLSAAEGVAGIIDRFVETDEEKRAAGLIKARLMMQPSLVQAELNKVEAGHRSVFVAGWRPFIGWVCGMALFYNFVARDLLAWTILNTGLQASMPPDLAMEELLTVLLGMLGLGAFRTVEKFGGKAK</sequence>
<reference evidence="2 3" key="1">
    <citation type="submission" date="2017-11" db="EMBL/GenBank/DDBJ databases">
        <title>Draft genome sequence of Rhizobiales bacterium SY3-13.</title>
        <authorList>
            <person name="Sun C."/>
        </authorList>
    </citation>
    <scope>NUCLEOTIDE SEQUENCE [LARGE SCALE GENOMIC DNA]</scope>
    <source>
        <strain evidence="2 3">SY3-13</strain>
    </source>
</reference>
<protein>
    <recommendedName>
        <fullName evidence="4">Holin of 3TMs, for gene-transfer release</fullName>
    </recommendedName>
</protein>
<accession>A0A2M9G7F6</accession>
<dbReference type="EMBL" id="PHIG01000004">
    <property type="protein sequence ID" value="PJK31658.1"/>
    <property type="molecule type" value="Genomic_DNA"/>
</dbReference>
<feature type="compositionally biased region" description="Low complexity" evidence="1">
    <location>
        <begin position="1"/>
        <end position="18"/>
    </location>
</feature>
<dbReference type="Pfam" id="PF11351">
    <property type="entry name" value="GTA_holin_3TM"/>
    <property type="match status" value="1"/>
</dbReference>
<comment type="caution">
    <text evidence="2">The sequence shown here is derived from an EMBL/GenBank/DDBJ whole genome shotgun (WGS) entry which is preliminary data.</text>
</comment>
<dbReference type="OrthoDB" id="1433389at2"/>
<feature type="compositionally biased region" description="Low complexity" evidence="1">
    <location>
        <begin position="63"/>
        <end position="72"/>
    </location>
</feature>
<gene>
    <name evidence="2" type="ORF">CVT23_01000</name>
</gene>
<evidence type="ECO:0000313" key="3">
    <source>
        <dbReference type="Proteomes" id="UP000229498"/>
    </source>
</evidence>
<proteinExistence type="predicted"/>
<keyword evidence="3" id="KW-1185">Reference proteome</keyword>
<dbReference type="InterPro" id="IPR021497">
    <property type="entry name" value="GTA_holin_3TM"/>
</dbReference>
<organism evidence="2 3">
    <name type="scientific">Minwuia thermotolerans</name>
    <dbReference type="NCBI Taxonomy" id="2056226"/>
    <lineage>
        <taxon>Bacteria</taxon>
        <taxon>Pseudomonadati</taxon>
        <taxon>Pseudomonadota</taxon>
        <taxon>Alphaproteobacteria</taxon>
        <taxon>Minwuiales</taxon>
        <taxon>Minwuiaceae</taxon>
        <taxon>Minwuia</taxon>
    </lineage>
</organism>
<name>A0A2M9G7F6_9PROT</name>
<evidence type="ECO:0008006" key="4">
    <source>
        <dbReference type="Google" id="ProtNLM"/>
    </source>
</evidence>